<feature type="region of interest" description="Disordered" evidence="1">
    <location>
        <begin position="96"/>
        <end position="121"/>
    </location>
</feature>
<organism evidence="3 4">
    <name type="scientific">Thecamonas trahens ATCC 50062</name>
    <dbReference type="NCBI Taxonomy" id="461836"/>
    <lineage>
        <taxon>Eukaryota</taxon>
        <taxon>Apusozoa</taxon>
        <taxon>Apusomonadida</taxon>
        <taxon>Apusomonadidae</taxon>
        <taxon>Thecamonas</taxon>
    </lineage>
</organism>
<keyword evidence="2" id="KW-0472">Membrane</keyword>
<dbReference type="Proteomes" id="UP000054408">
    <property type="component" value="Unassembled WGS sequence"/>
</dbReference>
<keyword evidence="2" id="KW-1133">Transmembrane helix</keyword>
<feature type="transmembrane region" description="Helical" evidence="2">
    <location>
        <begin position="286"/>
        <end position="307"/>
    </location>
</feature>
<feature type="transmembrane region" description="Helical" evidence="2">
    <location>
        <begin position="212"/>
        <end position="231"/>
    </location>
</feature>
<dbReference type="EMBL" id="GL349433">
    <property type="protein sequence ID" value="KNC45996.1"/>
    <property type="molecule type" value="Genomic_DNA"/>
</dbReference>
<evidence type="ECO:0000256" key="1">
    <source>
        <dbReference type="SAM" id="MobiDB-lite"/>
    </source>
</evidence>
<evidence type="ECO:0000313" key="4">
    <source>
        <dbReference type="Proteomes" id="UP000054408"/>
    </source>
</evidence>
<feature type="transmembrane region" description="Helical" evidence="2">
    <location>
        <begin position="243"/>
        <end position="266"/>
    </location>
</feature>
<keyword evidence="4" id="KW-1185">Reference proteome</keyword>
<feature type="region of interest" description="Disordered" evidence="1">
    <location>
        <begin position="360"/>
        <end position="437"/>
    </location>
</feature>
<feature type="compositionally biased region" description="Gly residues" evidence="1">
    <location>
        <begin position="417"/>
        <end position="431"/>
    </location>
</feature>
<dbReference type="RefSeq" id="XP_013762976.1">
    <property type="nucleotide sequence ID" value="XM_013907522.1"/>
</dbReference>
<proteinExistence type="predicted"/>
<evidence type="ECO:0000313" key="3">
    <source>
        <dbReference type="EMBL" id="KNC45996.1"/>
    </source>
</evidence>
<gene>
    <name evidence="3" type="ORF">AMSG_00114</name>
</gene>
<feature type="transmembrane region" description="Helical" evidence="2">
    <location>
        <begin position="177"/>
        <end position="200"/>
    </location>
</feature>
<evidence type="ECO:0000256" key="2">
    <source>
        <dbReference type="SAM" id="Phobius"/>
    </source>
</evidence>
<protein>
    <submittedName>
        <fullName evidence="3">Uncharacterized protein</fullName>
    </submittedName>
</protein>
<keyword evidence="2" id="KW-0812">Transmembrane</keyword>
<feature type="region of interest" description="Disordered" evidence="1">
    <location>
        <begin position="1"/>
        <end position="77"/>
    </location>
</feature>
<name>A0A0L0D192_THETB</name>
<reference evidence="3 4" key="1">
    <citation type="submission" date="2010-05" db="EMBL/GenBank/DDBJ databases">
        <title>The Genome Sequence of Thecamonas trahens ATCC 50062.</title>
        <authorList>
            <consortium name="The Broad Institute Genome Sequencing Platform"/>
            <person name="Russ C."/>
            <person name="Cuomo C."/>
            <person name="Shea T."/>
            <person name="Young S.K."/>
            <person name="Zeng Q."/>
            <person name="Koehrsen M."/>
            <person name="Haas B."/>
            <person name="Borodovsky M."/>
            <person name="Guigo R."/>
            <person name="Alvarado L."/>
            <person name="Berlin A."/>
            <person name="Bochicchio J."/>
            <person name="Borenstein D."/>
            <person name="Chapman S."/>
            <person name="Chen Z."/>
            <person name="Freedman E."/>
            <person name="Gellesch M."/>
            <person name="Goldberg J."/>
            <person name="Griggs A."/>
            <person name="Gujja S."/>
            <person name="Heilman E."/>
            <person name="Heiman D."/>
            <person name="Hepburn T."/>
            <person name="Howarth C."/>
            <person name="Jen D."/>
            <person name="Larson L."/>
            <person name="Mehta T."/>
            <person name="Park D."/>
            <person name="Pearson M."/>
            <person name="Roberts A."/>
            <person name="Saif S."/>
            <person name="Shenoy N."/>
            <person name="Sisk P."/>
            <person name="Stolte C."/>
            <person name="Sykes S."/>
            <person name="Thomson T."/>
            <person name="Walk T."/>
            <person name="White J."/>
            <person name="Yandava C."/>
            <person name="Burger G."/>
            <person name="Gray M.W."/>
            <person name="Holland P.W.H."/>
            <person name="King N."/>
            <person name="Lang F.B.F."/>
            <person name="Roger A.J."/>
            <person name="Ruiz-Trillo I."/>
            <person name="Lander E."/>
            <person name="Nusbaum C."/>
        </authorList>
    </citation>
    <scope>NUCLEOTIDE SEQUENCE [LARGE SCALE GENOMIC DNA]</scope>
    <source>
        <strain evidence="3 4">ATCC 50062</strain>
    </source>
</reference>
<accession>A0A0L0D192</accession>
<dbReference type="AlphaFoldDB" id="A0A0L0D192"/>
<feature type="compositionally biased region" description="Gly residues" evidence="1">
    <location>
        <begin position="106"/>
        <end position="121"/>
    </location>
</feature>
<sequence length="437" mass="44788">MGMDMDMETGSGMGVAGVATGAEARPGAGGEASGANTPPRSSRAGRTIATQTPVQGGRSGRRNSSSSAEAGEGRESNVYAEVAAAEQTLDGSLLMGSMRRGEDNGAAGGGGGGGDVGGVGGSRAVRSDGKVGATEMARRWASWVWVCCLGPRPSSAASGRPPLTSDEEAELGNRRAAAVMCGIAFVLAFPAVFVGVSTWSAAECTEPLGEHLVVNGVVGACSALAYAVAYLNRDKVYVNLVQYTVVGLLVLFGVVWNVLGVMWYSWSAQCVRDTPSQALDTLRGFVFGYIVLNTFLELFSCSFLYCFGYWAALGSGDSDDEWEVVAVAPVGDKVVNEPHISPLRGVEVGGAGETSVLDATLSGSDEECRRESASRSVESDESSFEESDRGSGWGGGKVLPPIGAPNSGVVHNNWLGASGGLGRGGGAGWGSVEGEEV</sequence>
<dbReference type="GeneID" id="25559934"/>